<proteinExistence type="predicted"/>
<organism evidence="1 2">
    <name type="scientific">Trema orientale</name>
    <name type="common">Charcoal tree</name>
    <name type="synonym">Celtis orientalis</name>
    <dbReference type="NCBI Taxonomy" id="63057"/>
    <lineage>
        <taxon>Eukaryota</taxon>
        <taxon>Viridiplantae</taxon>
        <taxon>Streptophyta</taxon>
        <taxon>Embryophyta</taxon>
        <taxon>Tracheophyta</taxon>
        <taxon>Spermatophyta</taxon>
        <taxon>Magnoliopsida</taxon>
        <taxon>eudicotyledons</taxon>
        <taxon>Gunneridae</taxon>
        <taxon>Pentapetalae</taxon>
        <taxon>rosids</taxon>
        <taxon>fabids</taxon>
        <taxon>Rosales</taxon>
        <taxon>Cannabaceae</taxon>
        <taxon>Trema</taxon>
    </lineage>
</organism>
<dbReference type="OrthoDB" id="10280842at2759"/>
<gene>
    <name evidence="1" type="ORF">TorRG33x02_000210</name>
</gene>
<evidence type="ECO:0000313" key="2">
    <source>
        <dbReference type="Proteomes" id="UP000237000"/>
    </source>
</evidence>
<dbReference type="Proteomes" id="UP000237000">
    <property type="component" value="Unassembled WGS sequence"/>
</dbReference>
<accession>A0A2P5G119</accession>
<dbReference type="EMBL" id="JXTC01000001">
    <property type="protein sequence ID" value="POO03717.1"/>
    <property type="molecule type" value="Genomic_DNA"/>
</dbReference>
<dbReference type="InParanoid" id="A0A2P5G119"/>
<evidence type="ECO:0000313" key="1">
    <source>
        <dbReference type="EMBL" id="POO03717.1"/>
    </source>
</evidence>
<dbReference type="AlphaFoldDB" id="A0A2P5G119"/>
<protein>
    <submittedName>
        <fullName evidence="1">Uncharacterized protein</fullName>
    </submittedName>
</protein>
<name>A0A2P5G119_TREOI</name>
<sequence>MKDDNAYLWKWRRLSLEVIQYECAFNQLRNRFRVSSHYAH</sequence>
<comment type="caution">
    <text evidence="1">The sequence shown here is derived from an EMBL/GenBank/DDBJ whole genome shotgun (WGS) entry which is preliminary data.</text>
</comment>
<reference evidence="2" key="1">
    <citation type="submission" date="2016-06" db="EMBL/GenBank/DDBJ databases">
        <title>Parallel loss of symbiosis genes in relatives of nitrogen-fixing non-legume Parasponia.</title>
        <authorList>
            <person name="Van Velzen R."/>
            <person name="Holmer R."/>
            <person name="Bu F."/>
            <person name="Rutten L."/>
            <person name="Van Zeijl A."/>
            <person name="Liu W."/>
            <person name="Santuari L."/>
            <person name="Cao Q."/>
            <person name="Sharma T."/>
            <person name="Shen D."/>
            <person name="Roswanjaya Y."/>
            <person name="Wardhani T."/>
            <person name="Kalhor M.S."/>
            <person name="Jansen J."/>
            <person name="Van den Hoogen J."/>
            <person name="Gungor B."/>
            <person name="Hartog M."/>
            <person name="Hontelez J."/>
            <person name="Verver J."/>
            <person name="Yang W.-C."/>
            <person name="Schijlen E."/>
            <person name="Repin R."/>
            <person name="Schilthuizen M."/>
            <person name="Schranz E."/>
            <person name="Heidstra R."/>
            <person name="Miyata K."/>
            <person name="Fedorova E."/>
            <person name="Kohlen W."/>
            <person name="Bisseling T."/>
            <person name="Smit S."/>
            <person name="Geurts R."/>
        </authorList>
    </citation>
    <scope>NUCLEOTIDE SEQUENCE [LARGE SCALE GENOMIC DNA]</scope>
    <source>
        <strain evidence="2">cv. RG33-2</strain>
    </source>
</reference>
<keyword evidence="2" id="KW-1185">Reference proteome</keyword>